<sequence>MRPDVKTFFPPIDNFTVYIFGDPALLSSSPDVHVTLRIHDECNESDVFGSNICTCKPYLVYAIEDCIRTVQGVQVDMGKKKGVGVVVYFRKEGRALG</sequence>
<reference evidence="2 3" key="1">
    <citation type="journal article" date="2020" name="ISME J.">
        <title>Uncovering the hidden diversity of litter-decomposition mechanisms in mushroom-forming fungi.</title>
        <authorList>
            <person name="Floudas D."/>
            <person name="Bentzer J."/>
            <person name="Ahren D."/>
            <person name="Johansson T."/>
            <person name="Persson P."/>
            <person name="Tunlid A."/>
        </authorList>
    </citation>
    <scope>NUCLEOTIDE SEQUENCE [LARGE SCALE GENOMIC DNA]</scope>
    <source>
        <strain evidence="2 3">CBS 291.85</strain>
    </source>
</reference>
<evidence type="ECO:0000313" key="2">
    <source>
        <dbReference type="EMBL" id="KAF5357506.1"/>
    </source>
</evidence>
<dbReference type="Proteomes" id="UP000559256">
    <property type="component" value="Unassembled WGS sequence"/>
</dbReference>
<dbReference type="AlphaFoldDB" id="A0A8H5G357"/>
<evidence type="ECO:0000313" key="3">
    <source>
        <dbReference type="Proteomes" id="UP000559256"/>
    </source>
</evidence>
<dbReference type="EMBL" id="JAACJM010000051">
    <property type="protein sequence ID" value="KAF5357506.1"/>
    <property type="molecule type" value="Genomic_DNA"/>
</dbReference>
<dbReference type="PANTHER" id="PTHR47259:SF2">
    <property type="entry name" value="URACIL-REGULATED PROTEIN 1"/>
    <property type="match status" value="1"/>
</dbReference>
<accession>A0A8H5G357</accession>
<evidence type="ECO:0000259" key="1">
    <source>
        <dbReference type="Pfam" id="PF00925"/>
    </source>
</evidence>
<dbReference type="PANTHER" id="PTHR47259">
    <property type="match status" value="1"/>
</dbReference>
<feature type="domain" description="GTP cyclohydrolase II" evidence="1">
    <location>
        <begin position="24"/>
        <end position="95"/>
    </location>
</feature>
<organism evidence="2 3">
    <name type="scientific">Tetrapyrgos nigripes</name>
    <dbReference type="NCBI Taxonomy" id="182062"/>
    <lineage>
        <taxon>Eukaryota</taxon>
        <taxon>Fungi</taxon>
        <taxon>Dikarya</taxon>
        <taxon>Basidiomycota</taxon>
        <taxon>Agaricomycotina</taxon>
        <taxon>Agaricomycetes</taxon>
        <taxon>Agaricomycetidae</taxon>
        <taxon>Agaricales</taxon>
        <taxon>Marasmiineae</taxon>
        <taxon>Marasmiaceae</taxon>
        <taxon>Tetrapyrgos</taxon>
    </lineage>
</organism>
<proteinExistence type="predicted"/>
<dbReference type="Gene3D" id="3.40.50.10990">
    <property type="entry name" value="GTP cyclohydrolase II"/>
    <property type="match status" value="1"/>
</dbReference>
<keyword evidence="3" id="KW-1185">Reference proteome</keyword>
<dbReference type="Pfam" id="PF00925">
    <property type="entry name" value="GTP_cyclohydro2"/>
    <property type="match status" value="1"/>
</dbReference>
<dbReference type="SUPFAM" id="SSF142695">
    <property type="entry name" value="RibA-like"/>
    <property type="match status" value="1"/>
</dbReference>
<name>A0A8H5G357_9AGAR</name>
<gene>
    <name evidence="2" type="ORF">D9758_012536</name>
</gene>
<dbReference type="InterPro" id="IPR036144">
    <property type="entry name" value="RibA-like_sf"/>
</dbReference>
<protein>
    <recommendedName>
        <fullName evidence="1">GTP cyclohydrolase II domain-containing protein</fullName>
    </recommendedName>
</protein>
<dbReference type="OrthoDB" id="57939at2759"/>
<comment type="caution">
    <text evidence="2">The sequence shown here is derived from an EMBL/GenBank/DDBJ whole genome shotgun (WGS) entry which is preliminary data.</text>
</comment>
<dbReference type="InterPro" id="IPR032677">
    <property type="entry name" value="GTP_cyclohydro_II"/>
</dbReference>